<reference evidence="1" key="1">
    <citation type="submission" date="2023-10" db="EMBL/GenBank/DDBJ databases">
        <title>Genome assembly of Pristionchus species.</title>
        <authorList>
            <person name="Yoshida K."/>
            <person name="Sommer R.J."/>
        </authorList>
    </citation>
    <scope>NUCLEOTIDE SEQUENCE</scope>
    <source>
        <strain evidence="1">RS5133</strain>
    </source>
</reference>
<comment type="caution">
    <text evidence="1">The sequence shown here is derived from an EMBL/GenBank/DDBJ whole genome shotgun (WGS) entry which is preliminary data.</text>
</comment>
<dbReference type="Proteomes" id="UP001432322">
    <property type="component" value="Unassembled WGS sequence"/>
</dbReference>
<dbReference type="AlphaFoldDB" id="A0AAV5X1B8"/>
<evidence type="ECO:0008006" key="3">
    <source>
        <dbReference type="Google" id="ProtNLM"/>
    </source>
</evidence>
<organism evidence="1 2">
    <name type="scientific">Pristionchus fissidentatus</name>
    <dbReference type="NCBI Taxonomy" id="1538716"/>
    <lineage>
        <taxon>Eukaryota</taxon>
        <taxon>Metazoa</taxon>
        <taxon>Ecdysozoa</taxon>
        <taxon>Nematoda</taxon>
        <taxon>Chromadorea</taxon>
        <taxon>Rhabditida</taxon>
        <taxon>Rhabditina</taxon>
        <taxon>Diplogasteromorpha</taxon>
        <taxon>Diplogasteroidea</taxon>
        <taxon>Neodiplogasteridae</taxon>
        <taxon>Pristionchus</taxon>
    </lineage>
</organism>
<protein>
    <recommendedName>
        <fullName evidence="3">G protein-coupled receptor</fullName>
    </recommendedName>
</protein>
<keyword evidence="2" id="KW-1185">Reference proteome</keyword>
<sequence>MFSSSIFLSATAKYKDPSPFGGCIMSSHQMSTERRYIVVSILAGIASPLLEDLIALRFSTQLF</sequence>
<name>A0AAV5X1B8_9BILA</name>
<gene>
    <name evidence="1" type="ORF">PFISCL1PPCAC_26856</name>
</gene>
<evidence type="ECO:0000313" key="1">
    <source>
        <dbReference type="EMBL" id="GMT35559.1"/>
    </source>
</evidence>
<feature type="non-terminal residue" evidence="1">
    <location>
        <position position="63"/>
    </location>
</feature>
<accession>A0AAV5X1B8</accession>
<evidence type="ECO:0000313" key="2">
    <source>
        <dbReference type="Proteomes" id="UP001432322"/>
    </source>
</evidence>
<dbReference type="EMBL" id="BTSY01000007">
    <property type="protein sequence ID" value="GMT35559.1"/>
    <property type="molecule type" value="Genomic_DNA"/>
</dbReference>
<proteinExistence type="predicted"/>